<dbReference type="EMBL" id="KN834816">
    <property type="protein sequence ID" value="KIK54376.1"/>
    <property type="molecule type" value="Genomic_DNA"/>
</dbReference>
<keyword evidence="3" id="KW-1185">Reference proteome</keyword>
<evidence type="ECO:0000313" key="2">
    <source>
        <dbReference type="EMBL" id="KIK54376.1"/>
    </source>
</evidence>
<dbReference type="Proteomes" id="UP000053593">
    <property type="component" value="Unassembled WGS sequence"/>
</dbReference>
<feature type="region of interest" description="Disordered" evidence="1">
    <location>
        <begin position="100"/>
        <end position="123"/>
    </location>
</feature>
<evidence type="ECO:0000313" key="3">
    <source>
        <dbReference type="Proteomes" id="UP000053593"/>
    </source>
</evidence>
<name>A0A0D0BHW6_9AGAR</name>
<dbReference type="HOGENOM" id="CLU_2015537_0_0_1"/>
<proteinExistence type="predicted"/>
<dbReference type="AlphaFoldDB" id="A0A0D0BHW6"/>
<protein>
    <submittedName>
        <fullName evidence="2">Uncharacterized protein</fullName>
    </submittedName>
</protein>
<organism evidence="2 3">
    <name type="scientific">Collybiopsis luxurians FD-317 M1</name>
    <dbReference type="NCBI Taxonomy" id="944289"/>
    <lineage>
        <taxon>Eukaryota</taxon>
        <taxon>Fungi</taxon>
        <taxon>Dikarya</taxon>
        <taxon>Basidiomycota</taxon>
        <taxon>Agaricomycotina</taxon>
        <taxon>Agaricomycetes</taxon>
        <taxon>Agaricomycetidae</taxon>
        <taxon>Agaricales</taxon>
        <taxon>Marasmiineae</taxon>
        <taxon>Omphalotaceae</taxon>
        <taxon>Collybiopsis</taxon>
        <taxon>Collybiopsis luxurians</taxon>
    </lineage>
</organism>
<accession>A0A0D0BHW6</accession>
<reference evidence="2 3" key="1">
    <citation type="submission" date="2014-04" db="EMBL/GenBank/DDBJ databases">
        <title>Evolutionary Origins and Diversification of the Mycorrhizal Mutualists.</title>
        <authorList>
            <consortium name="DOE Joint Genome Institute"/>
            <consortium name="Mycorrhizal Genomics Consortium"/>
            <person name="Kohler A."/>
            <person name="Kuo A."/>
            <person name="Nagy L.G."/>
            <person name="Floudas D."/>
            <person name="Copeland A."/>
            <person name="Barry K.W."/>
            <person name="Cichocki N."/>
            <person name="Veneault-Fourrey C."/>
            <person name="LaButti K."/>
            <person name="Lindquist E.A."/>
            <person name="Lipzen A."/>
            <person name="Lundell T."/>
            <person name="Morin E."/>
            <person name="Murat C."/>
            <person name="Riley R."/>
            <person name="Ohm R."/>
            <person name="Sun H."/>
            <person name="Tunlid A."/>
            <person name="Henrissat B."/>
            <person name="Grigoriev I.V."/>
            <person name="Hibbett D.S."/>
            <person name="Martin F."/>
        </authorList>
    </citation>
    <scope>NUCLEOTIDE SEQUENCE [LARGE SCALE GENOMIC DNA]</scope>
    <source>
        <strain evidence="2 3">FD-317 M1</strain>
    </source>
</reference>
<gene>
    <name evidence="2" type="ORF">GYMLUDRAFT_903879</name>
</gene>
<evidence type="ECO:0000256" key="1">
    <source>
        <dbReference type="SAM" id="MobiDB-lite"/>
    </source>
</evidence>
<sequence length="123" mass="13400">MPKSSVPHNEARADGARLSFSYSFKGDSIASLIKVKKDLLNQCTSLEGLLPNDVEGRIVAHLEYETEGEVLNTELSELVHPTATSPQQVGKTAELIDHRGSSHPLVTKAEQVTARARNAPLRQ</sequence>